<dbReference type="OrthoDB" id="6039950at2759"/>
<name>A0A1L7WS88_9HELO</name>
<sequence>MFLLPEIFSPPISLRLSGLEDTRQSSSLQDAGQSQFSEDSSRKNNYLIECSFGLIGAFAVSLTLAATTALSAAAAVPTPNYRISPFDGSIIALPTQDQLDFQDKEYGVLIHFEMGTYLSIDGCNSISSLVPNLTLFDPALLNTDQWMDSITALGAKYATLVAKHNCGFTTWPSNVTFQTADNTTIAYNYTIAGTPVAGEDVVKMFTESAEKYGVGHGLYYSTVVNNFLNVQKSEVNATWGGEGQVRITNDTYDEIVIAQLTELWSNYGSLTEIWFDGGYSAEQQETYIDLLAKLQPKAAIFNACDVTSGDCLTENSVRWVGTESGEAPLENWSTGITNDSGNASSPYFCPAVCDTTLQTDDRWFYGVNQPLRSIEELIAVYHVSVGRNCLLELDVSPDRSGLILAGHAARYKQLGDFISSCYGSPVNAPATHNSSDDGTYTLMFDYATAIDRIMLMEDQTNGQVIRSYQVFAKIIDDGITDGTLDVPWTEVANGTSIGHKRIEIFEPVTVTEVMVNTTFVDTPVWRSVSVHLCDQYVSTNTSSWEFTP</sequence>
<keyword evidence="5" id="KW-0326">Glycosidase</keyword>
<dbReference type="GO" id="GO:0016139">
    <property type="term" value="P:glycoside catabolic process"/>
    <property type="evidence" value="ECO:0007669"/>
    <property type="project" value="TreeGrafter"/>
</dbReference>
<dbReference type="InterPro" id="IPR017853">
    <property type="entry name" value="GH"/>
</dbReference>
<organism evidence="7 8">
    <name type="scientific">Phialocephala subalpina</name>
    <dbReference type="NCBI Taxonomy" id="576137"/>
    <lineage>
        <taxon>Eukaryota</taxon>
        <taxon>Fungi</taxon>
        <taxon>Dikarya</taxon>
        <taxon>Ascomycota</taxon>
        <taxon>Pezizomycotina</taxon>
        <taxon>Leotiomycetes</taxon>
        <taxon>Helotiales</taxon>
        <taxon>Mollisiaceae</taxon>
        <taxon>Phialocephala</taxon>
        <taxon>Phialocephala fortinii species complex</taxon>
    </lineage>
</organism>
<evidence type="ECO:0000256" key="4">
    <source>
        <dbReference type="ARBA" id="ARBA00022801"/>
    </source>
</evidence>
<evidence type="ECO:0000313" key="7">
    <source>
        <dbReference type="EMBL" id="CZR55640.1"/>
    </source>
</evidence>
<dbReference type="GO" id="GO:0004560">
    <property type="term" value="F:alpha-L-fucosidase activity"/>
    <property type="evidence" value="ECO:0007669"/>
    <property type="project" value="UniProtKB-EC"/>
</dbReference>
<dbReference type="Pfam" id="PF01120">
    <property type="entry name" value="Alpha_L_fucos"/>
    <property type="match status" value="1"/>
</dbReference>
<evidence type="ECO:0000313" key="8">
    <source>
        <dbReference type="Proteomes" id="UP000184330"/>
    </source>
</evidence>
<evidence type="ECO:0000256" key="1">
    <source>
        <dbReference type="ARBA" id="ARBA00007951"/>
    </source>
</evidence>
<dbReference type="GO" id="GO:0006004">
    <property type="term" value="P:fucose metabolic process"/>
    <property type="evidence" value="ECO:0007669"/>
    <property type="project" value="TreeGrafter"/>
</dbReference>
<evidence type="ECO:0000256" key="2">
    <source>
        <dbReference type="ARBA" id="ARBA00012662"/>
    </source>
</evidence>
<dbReference type="Gene3D" id="3.20.20.80">
    <property type="entry name" value="Glycosidases"/>
    <property type="match status" value="1"/>
</dbReference>
<dbReference type="Gene3D" id="2.60.120.260">
    <property type="entry name" value="Galactose-binding domain-like"/>
    <property type="match status" value="1"/>
</dbReference>
<dbReference type="PANTHER" id="PTHR10030">
    <property type="entry name" value="ALPHA-L-FUCOSIDASE"/>
    <property type="match status" value="1"/>
</dbReference>
<evidence type="ECO:0000256" key="3">
    <source>
        <dbReference type="ARBA" id="ARBA00022729"/>
    </source>
</evidence>
<comment type="similarity">
    <text evidence="1">Belongs to the glycosyl hydrolase 29 family.</text>
</comment>
<dbReference type="InterPro" id="IPR057739">
    <property type="entry name" value="Glyco_hydro_29_N"/>
</dbReference>
<dbReference type="AlphaFoldDB" id="A0A1L7WS88"/>
<dbReference type="EC" id="3.2.1.51" evidence="2"/>
<dbReference type="InterPro" id="IPR000933">
    <property type="entry name" value="Glyco_hydro_29"/>
</dbReference>
<feature type="domain" description="Glycoside hydrolase family 29 N-terminal" evidence="6">
    <location>
        <begin position="134"/>
        <end position="419"/>
    </location>
</feature>
<keyword evidence="4" id="KW-0378">Hydrolase</keyword>
<reference evidence="7 8" key="1">
    <citation type="submission" date="2016-03" db="EMBL/GenBank/DDBJ databases">
        <authorList>
            <person name="Ploux O."/>
        </authorList>
    </citation>
    <scope>NUCLEOTIDE SEQUENCE [LARGE SCALE GENOMIC DNA]</scope>
    <source>
        <strain evidence="7 8">UAMH 11012</strain>
    </source>
</reference>
<dbReference type="SUPFAM" id="SSF51445">
    <property type="entry name" value="(Trans)glycosidases"/>
    <property type="match status" value="1"/>
</dbReference>
<proteinExistence type="inferred from homology"/>
<dbReference type="STRING" id="576137.A0A1L7WS88"/>
<evidence type="ECO:0000259" key="6">
    <source>
        <dbReference type="Pfam" id="PF01120"/>
    </source>
</evidence>
<keyword evidence="3" id="KW-0732">Signal</keyword>
<dbReference type="EMBL" id="FJOG01000006">
    <property type="protein sequence ID" value="CZR55640.1"/>
    <property type="molecule type" value="Genomic_DNA"/>
</dbReference>
<protein>
    <recommendedName>
        <fullName evidence="2">alpha-L-fucosidase</fullName>
        <ecNumber evidence="2">3.2.1.51</ecNumber>
    </recommendedName>
</protein>
<dbReference type="PANTHER" id="PTHR10030:SF37">
    <property type="entry name" value="ALPHA-L-FUCOSIDASE-RELATED"/>
    <property type="match status" value="1"/>
</dbReference>
<evidence type="ECO:0000256" key="5">
    <source>
        <dbReference type="ARBA" id="ARBA00023295"/>
    </source>
</evidence>
<keyword evidence="8" id="KW-1185">Reference proteome</keyword>
<dbReference type="Proteomes" id="UP000184330">
    <property type="component" value="Unassembled WGS sequence"/>
</dbReference>
<dbReference type="SMART" id="SM00812">
    <property type="entry name" value="Alpha_L_fucos"/>
    <property type="match status" value="1"/>
</dbReference>
<accession>A0A1L7WS88</accession>
<gene>
    <name evidence="7" type="ORF">PAC_05528</name>
</gene>